<gene>
    <name evidence="9" type="ORF">C5167_005713</name>
</gene>
<evidence type="ECO:0000256" key="5">
    <source>
        <dbReference type="ARBA" id="ARBA00023242"/>
    </source>
</evidence>
<feature type="region of interest" description="Disordered" evidence="7">
    <location>
        <begin position="293"/>
        <end position="321"/>
    </location>
</feature>
<dbReference type="Pfam" id="PF08216">
    <property type="entry name" value="CTNNBL"/>
    <property type="match status" value="1"/>
</dbReference>
<feature type="domain" description="Beta-catenin-like protein 1 N-terminal" evidence="8">
    <location>
        <begin position="2"/>
        <end position="254"/>
    </location>
</feature>
<organism evidence="9 10">
    <name type="scientific">Papaver somniferum</name>
    <name type="common">Opium poppy</name>
    <dbReference type="NCBI Taxonomy" id="3469"/>
    <lineage>
        <taxon>Eukaryota</taxon>
        <taxon>Viridiplantae</taxon>
        <taxon>Streptophyta</taxon>
        <taxon>Embryophyta</taxon>
        <taxon>Tracheophyta</taxon>
        <taxon>Spermatophyta</taxon>
        <taxon>Magnoliopsida</taxon>
        <taxon>Ranunculales</taxon>
        <taxon>Papaveraceae</taxon>
        <taxon>Papaveroideae</taxon>
        <taxon>Papaver</taxon>
    </lineage>
</organism>
<evidence type="ECO:0000256" key="6">
    <source>
        <dbReference type="SAM" id="Coils"/>
    </source>
</evidence>
<evidence type="ECO:0000256" key="3">
    <source>
        <dbReference type="ARBA" id="ARBA00022737"/>
    </source>
</evidence>
<feature type="coiled-coil region" evidence="6">
    <location>
        <begin position="233"/>
        <end position="260"/>
    </location>
</feature>
<reference evidence="9 10" key="1">
    <citation type="journal article" date="2018" name="Science">
        <title>The opium poppy genome and morphinan production.</title>
        <authorList>
            <person name="Guo L."/>
            <person name="Winzer T."/>
            <person name="Yang X."/>
            <person name="Li Y."/>
            <person name="Ning Z."/>
            <person name="He Z."/>
            <person name="Teodor R."/>
            <person name="Lu Y."/>
            <person name="Bowser T.A."/>
            <person name="Graham I.A."/>
            <person name="Ye K."/>
        </authorList>
    </citation>
    <scope>NUCLEOTIDE SEQUENCE [LARGE SCALE GENOMIC DNA]</scope>
    <source>
        <strain evidence="10">cv. HN1</strain>
        <tissue evidence="9">Leaves</tissue>
    </source>
</reference>
<evidence type="ECO:0000259" key="8">
    <source>
        <dbReference type="Pfam" id="PF08216"/>
    </source>
</evidence>
<keyword evidence="3" id="KW-0677">Repeat</keyword>
<evidence type="ECO:0000313" key="10">
    <source>
        <dbReference type="Proteomes" id="UP000316621"/>
    </source>
</evidence>
<feature type="compositionally biased region" description="Basic and acidic residues" evidence="7">
    <location>
        <begin position="307"/>
        <end position="321"/>
    </location>
</feature>
<name>A0A4Y7JB96_PAPSO</name>
<sequence length="321" mass="36379">MSSMENRCQLGENAVTVVLAALSSLESPNEEDTYDVDDEELLDSLFRCLFLLLEHSENKVIFAEAGGVQLMIKIMQHEELGHSYYGSAIVALDMAVKDCQPAFKNFVTDASGLDTAFPASMDVILQSILHEKEVIEEHQISLIASLADGVAKMIKDMLLTKFAENDFKRITWLMELFVRYSDKVEAMTKHLKDKQQLHPSELYEEKLQCGFSTLQSIAVILAYLWSFGNRAINARIEKELSQHQLEKKHLRDTLSTYRDNIGNAGESVESAKTAVIEKYICPLRLRENPVQGMELDEQGNPDQGWELDVKSKRQRTSDKLD</sequence>
<dbReference type="Proteomes" id="UP000316621">
    <property type="component" value="Chromosome 4"/>
</dbReference>
<dbReference type="GO" id="GO:0005681">
    <property type="term" value="C:spliceosomal complex"/>
    <property type="evidence" value="ECO:0007669"/>
    <property type="project" value="TreeGrafter"/>
</dbReference>
<dbReference type="EMBL" id="CM010718">
    <property type="protein sequence ID" value="RZC58414.1"/>
    <property type="molecule type" value="Genomic_DNA"/>
</dbReference>
<keyword evidence="2" id="KW-0597">Phosphoprotein</keyword>
<evidence type="ECO:0000256" key="2">
    <source>
        <dbReference type="ARBA" id="ARBA00022553"/>
    </source>
</evidence>
<dbReference type="STRING" id="3469.A0A4Y7JB96"/>
<evidence type="ECO:0000256" key="4">
    <source>
        <dbReference type="ARBA" id="ARBA00023054"/>
    </source>
</evidence>
<accession>A0A4Y7JB96</accession>
<keyword evidence="5" id="KW-0539">Nucleus</keyword>
<keyword evidence="4 6" id="KW-0175">Coiled coil</keyword>
<dbReference type="InterPro" id="IPR039678">
    <property type="entry name" value="CTNNBL1"/>
</dbReference>
<dbReference type="AlphaFoldDB" id="A0A4Y7JB96"/>
<evidence type="ECO:0000256" key="1">
    <source>
        <dbReference type="ARBA" id="ARBA00004123"/>
    </source>
</evidence>
<protein>
    <recommendedName>
        <fullName evidence="8">Beta-catenin-like protein 1 N-terminal domain-containing protein</fullName>
    </recommendedName>
</protein>
<dbReference type="Gene3D" id="1.25.10.10">
    <property type="entry name" value="Leucine-rich Repeat Variant"/>
    <property type="match status" value="1"/>
</dbReference>
<evidence type="ECO:0000313" key="9">
    <source>
        <dbReference type="EMBL" id="RZC58414.1"/>
    </source>
</evidence>
<dbReference type="Gramene" id="RZC58414">
    <property type="protein sequence ID" value="RZC58414"/>
    <property type="gene ID" value="C5167_005713"/>
</dbReference>
<dbReference type="InterPro" id="IPR013180">
    <property type="entry name" value="CTNNBL1_N"/>
</dbReference>
<dbReference type="PANTHER" id="PTHR14978">
    <property type="entry name" value="BETA-CATENIN-LIKE PROTEIN 1 NUCLEAR ASSOCIATED PROTEIN"/>
    <property type="match status" value="1"/>
</dbReference>
<evidence type="ECO:0000256" key="7">
    <source>
        <dbReference type="SAM" id="MobiDB-lite"/>
    </source>
</evidence>
<keyword evidence="10" id="KW-1185">Reference proteome</keyword>
<dbReference type="InterPro" id="IPR011989">
    <property type="entry name" value="ARM-like"/>
</dbReference>
<proteinExistence type="predicted"/>
<comment type="subcellular location">
    <subcellularLocation>
        <location evidence="1">Nucleus</location>
    </subcellularLocation>
</comment>
<dbReference type="OMA" id="SENPRMQ"/>
<dbReference type="PANTHER" id="PTHR14978:SF0">
    <property type="entry name" value="BETA-CATENIN-LIKE PROTEIN 1"/>
    <property type="match status" value="1"/>
</dbReference>